<dbReference type="InterPro" id="IPR037923">
    <property type="entry name" value="HTH-like"/>
</dbReference>
<proteinExistence type="predicted"/>
<dbReference type="SMART" id="SM00342">
    <property type="entry name" value="HTH_ARAC"/>
    <property type="match status" value="1"/>
</dbReference>
<evidence type="ECO:0000313" key="6">
    <source>
        <dbReference type="Proteomes" id="UP000004080"/>
    </source>
</evidence>
<dbReference type="AlphaFoldDB" id="I8AGM2"/>
<dbReference type="Gene3D" id="2.60.120.280">
    <property type="entry name" value="Regulatory protein AraC"/>
    <property type="match status" value="1"/>
</dbReference>
<evidence type="ECO:0000256" key="3">
    <source>
        <dbReference type="ARBA" id="ARBA00023163"/>
    </source>
</evidence>
<evidence type="ECO:0000256" key="2">
    <source>
        <dbReference type="ARBA" id="ARBA00023125"/>
    </source>
</evidence>
<name>I8AGM2_9BACL</name>
<dbReference type="SUPFAM" id="SSF51215">
    <property type="entry name" value="Regulatory protein AraC"/>
    <property type="match status" value="1"/>
</dbReference>
<dbReference type="PANTHER" id="PTHR43280:SF28">
    <property type="entry name" value="HTH-TYPE TRANSCRIPTIONAL ACTIVATOR RHAS"/>
    <property type="match status" value="1"/>
</dbReference>
<comment type="caution">
    <text evidence="5">The sequence shown here is derived from an EMBL/GenBank/DDBJ whole genome shotgun (WGS) entry which is preliminary data.</text>
</comment>
<dbReference type="Proteomes" id="UP000004080">
    <property type="component" value="Unassembled WGS sequence"/>
</dbReference>
<dbReference type="InterPro" id="IPR018060">
    <property type="entry name" value="HTH_AraC"/>
</dbReference>
<feature type="domain" description="HTH araC/xylS-type" evidence="4">
    <location>
        <begin position="183"/>
        <end position="281"/>
    </location>
</feature>
<dbReference type="PRINTS" id="PR00032">
    <property type="entry name" value="HTHARAC"/>
</dbReference>
<keyword evidence="1" id="KW-0805">Transcription regulation</keyword>
<keyword evidence="6" id="KW-1185">Reference proteome</keyword>
<evidence type="ECO:0000256" key="1">
    <source>
        <dbReference type="ARBA" id="ARBA00023015"/>
    </source>
</evidence>
<dbReference type="PROSITE" id="PS01124">
    <property type="entry name" value="HTH_ARAC_FAMILY_2"/>
    <property type="match status" value="1"/>
</dbReference>
<reference evidence="5 6" key="1">
    <citation type="journal article" date="2012" name="J. Bacteriol.">
        <title>Genome of Bacillus macauensis ZFHKF-1, a Long-Chain-Forming Bacterium.</title>
        <authorList>
            <person name="Cai L."/>
            <person name="Zhang T."/>
        </authorList>
    </citation>
    <scope>NUCLEOTIDE SEQUENCE [LARGE SCALE GENOMIC DNA]</scope>
    <source>
        <strain evidence="5 6">ZFHKF-1</strain>
    </source>
</reference>
<dbReference type="InterPro" id="IPR009057">
    <property type="entry name" value="Homeodomain-like_sf"/>
</dbReference>
<dbReference type="RefSeq" id="WP_007202895.1">
    <property type="nucleotide sequence ID" value="NZ_AKKV01000030.1"/>
</dbReference>
<dbReference type="Pfam" id="PF02311">
    <property type="entry name" value="AraC_binding"/>
    <property type="match status" value="1"/>
</dbReference>
<dbReference type="PATRIC" id="fig|1196324.3.peg.2880"/>
<dbReference type="GO" id="GO:0043565">
    <property type="term" value="F:sequence-specific DNA binding"/>
    <property type="evidence" value="ECO:0007669"/>
    <property type="project" value="InterPro"/>
</dbReference>
<evidence type="ECO:0000259" key="4">
    <source>
        <dbReference type="PROSITE" id="PS01124"/>
    </source>
</evidence>
<dbReference type="PANTHER" id="PTHR43280">
    <property type="entry name" value="ARAC-FAMILY TRANSCRIPTIONAL REGULATOR"/>
    <property type="match status" value="1"/>
</dbReference>
<dbReference type="SUPFAM" id="SSF46689">
    <property type="entry name" value="Homeodomain-like"/>
    <property type="match status" value="2"/>
</dbReference>
<sequence>MRFHVLEKPYGSSALHYEARELTSPANLWYAGWERWTSSHFIKNHLFLNETMSNGYLFLYTTKGTGHIELNGETVSVKPGDAIVVEKSDVTVKDVVEWEFMYVVLNGEIAKKSWDCYIIEQGMRTYLPLHSPLITLLYEINQEVYAKKINDPYIASSRAYQFSMTLRRESQESLVQELPESLQSAVRCIHKQLSSPLSVDMLAQVAGLSKYYFIQQFQRHLNETPMQYVTNQRMKRAMKWLSVSDMSIGEIAKRSGYESSNYFSKVFKRVSGESPSSFREKHKDVV</sequence>
<gene>
    <name evidence="5" type="ORF">A374_14085</name>
</gene>
<dbReference type="EMBL" id="AKKV01000030">
    <property type="protein sequence ID" value="EIT84827.1"/>
    <property type="molecule type" value="Genomic_DNA"/>
</dbReference>
<dbReference type="GO" id="GO:0003700">
    <property type="term" value="F:DNA-binding transcription factor activity"/>
    <property type="evidence" value="ECO:0007669"/>
    <property type="project" value="InterPro"/>
</dbReference>
<dbReference type="Pfam" id="PF12833">
    <property type="entry name" value="HTH_18"/>
    <property type="match status" value="1"/>
</dbReference>
<dbReference type="Gene3D" id="1.10.10.60">
    <property type="entry name" value="Homeodomain-like"/>
    <property type="match status" value="2"/>
</dbReference>
<keyword evidence="3" id="KW-0804">Transcription</keyword>
<dbReference type="eggNOG" id="COG2207">
    <property type="taxonomic scope" value="Bacteria"/>
</dbReference>
<dbReference type="OrthoDB" id="2237754at2"/>
<evidence type="ECO:0000313" key="5">
    <source>
        <dbReference type="EMBL" id="EIT84827.1"/>
    </source>
</evidence>
<dbReference type="InterPro" id="IPR020449">
    <property type="entry name" value="Tscrpt_reg_AraC-type_HTH"/>
</dbReference>
<protein>
    <submittedName>
        <fullName evidence="5">Transcriptional regulator</fullName>
    </submittedName>
</protein>
<organism evidence="5 6">
    <name type="scientific">Fictibacillus macauensis ZFHKF-1</name>
    <dbReference type="NCBI Taxonomy" id="1196324"/>
    <lineage>
        <taxon>Bacteria</taxon>
        <taxon>Bacillati</taxon>
        <taxon>Bacillota</taxon>
        <taxon>Bacilli</taxon>
        <taxon>Bacillales</taxon>
        <taxon>Fictibacillaceae</taxon>
        <taxon>Fictibacillus</taxon>
    </lineage>
</organism>
<accession>I8AGM2</accession>
<dbReference type="InterPro" id="IPR003313">
    <property type="entry name" value="AraC-bd"/>
</dbReference>
<keyword evidence="2" id="KW-0238">DNA-binding</keyword>
<dbReference type="STRING" id="1196324.A374_14085"/>